<dbReference type="Proteomes" id="UP001054821">
    <property type="component" value="Chromosome 7"/>
</dbReference>
<comment type="caution">
    <text evidence="1">The sequence shown here is derived from an EMBL/GenBank/DDBJ whole genome shotgun (WGS) entry which is preliminary data.</text>
</comment>
<dbReference type="AlphaFoldDB" id="A0AAD4V6H6"/>
<proteinExistence type="predicted"/>
<gene>
    <name evidence="1" type="ORF">L3X38_038230</name>
</gene>
<organism evidence="1 2">
    <name type="scientific">Prunus dulcis</name>
    <name type="common">Almond</name>
    <name type="synonym">Amygdalus dulcis</name>
    <dbReference type="NCBI Taxonomy" id="3755"/>
    <lineage>
        <taxon>Eukaryota</taxon>
        <taxon>Viridiplantae</taxon>
        <taxon>Streptophyta</taxon>
        <taxon>Embryophyta</taxon>
        <taxon>Tracheophyta</taxon>
        <taxon>Spermatophyta</taxon>
        <taxon>Magnoliopsida</taxon>
        <taxon>eudicotyledons</taxon>
        <taxon>Gunneridae</taxon>
        <taxon>Pentapetalae</taxon>
        <taxon>rosids</taxon>
        <taxon>fabids</taxon>
        <taxon>Rosales</taxon>
        <taxon>Rosaceae</taxon>
        <taxon>Amygdaloideae</taxon>
        <taxon>Amygdaleae</taxon>
        <taxon>Prunus</taxon>
    </lineage>
</organism>
<keyword evidence="2" id="KW-1185">Reference proteome</keyword>
<evidence type="ECO:0000313" key="2">
    <source>
        <dbReference type="Proteomes" id="UP001054821"/>
    </source>
</evidence>
<protein>
    <submittedName>
        <fullName evidence="1">Uncharacterized protein</fullName>
    </submittedName>
</protein>
<name>A0AAD4V6H6_PRUDU</name>
<evidence type="ECO:0000313" key="1">
    <source>
        <dbReference type="EMBL" id="KAI5318522.1"/>
    </source>
</evidence>
<sequence>MQPLKSSIRAAQIDPRKTLTPGRKYPESATDFHHCDLKASIGAKGKTLFVTFVVVDAPSDNAIIGRNKIHRMDGEASTRCQEMRCMFEDGRTTADIKGDQVEARRCYNIATNLKAATPQQGDDLLQLMKDPPEQ</sequence>
<dbReference type="EMBL" id="JAJFAZ020000007">
    <property type="protein sequence ID" value="KAI5318522.1"/>
    <property type="molecule type" value="Genomic_DNA"/>
</dbReference>
<accession>A0AAD4V6H6</accession>
<reference evidence="1 2" key="1">
    <citation type="journal article" date="2022" name="G3 (Bethesda)">
        <title>Whole-genome sequence and methylome profiling of the almond [Prunus dulcis (Mill.) D.A. Webb] cultivar 'Nonpareil'.</title>
        <authorList>
            <person name="D'Amico-Willman K.M."/>
            <person name="Ouma W.Z."/>
            <person name="Meulia T."/>
            <person name="Sideli G.M."/>
            <person name="Gradziel T.M."/>
            <person name="Fresnedo-Ramirez J."/>
        </authorList>
    </citation>
    <scope>NUCLEOTIDE SEQUENCE [LARGE SCALE GENOMIC DNA]</scope>
    <source>
        <strain evidence="1">Clone GOH B32 T37-40</strain>
    </source>
</reference>